<accession>A0A9Q1MQF0</accession>
<dbReference type="Proteomes" id="UP001152561">
    <property type="component" value="Unassembled WGS sequence"/>
</dbReference>
<protein>
    <recommendedName>
        <fullName evidence="6">PIG-P domain-containing protein</fullName>
    </recommendedName>
</protein>
<comment type="caution">
    <text evidence="7">The sequence shown here is derived from an EMBL/GenBank/DDBJ whole genome shotgun (WGS) entry which is preliminary data.</text>
</comment>
<evidence type="ECO:0000313" key="8">
    <source>
        <dbReference type="Proteomes" id="UP001152561"/>
    </source>
</evidence>
<keyword evidence="3 5" id="KW-1133">Transmembrane helix</keyword>
<evidence type="ECO:0000256" key="1">
    <source>
        <dbReference type="ARBA" id="ARBA00004141"/>
    </source>
</evidence>
<dbReference type="AlphaFoldDB" id="A0A9Q1MQF0"/>
<sequence length="235" mass="26115">MFNDTIGISIPLSLPSETNDYSCFSQKFSSVCDMIGPIESFAAKLTSLILIQSDAFGPLKATVVFPDSDDRGSGFGVSGDQGPKTSEVYGFVGSITTVVATVLFLVWAYLPEHWLHALGIVYYPSRYWALAVPAYAMMTIVLAVGFYIGLNFLATPPPTSFSMIYDEFTREPLRNWPSIDNDEQPIETISDIRIDQINDLIFISFIIGVSLCHPIQIYWEVESKSRLLLGKRSID</sequence>
<feature type="transmembrane region" description="Helical" evidence="5">
    <location>
        <begin position="130"/>
        <end position="154"/>
    </location>
</feature>
<feature type="transmembrane region" description="Helical" evidence="5">
    <location>
        <begin position="200"/>
        <end position="219"/>
    </location>
</feature>
<dbReference type="OrthoDB" id="690928at2759"/>
<keyword evidence="8" id="KW-1185">Reference proteome</keyword>
<feature type="transmembrane region" description="Helical" evidence="5">
    <location>
        <begin position="88"/>
        <end position="110"/>
    </location>
</feature>
<feature type="domain" description="PIG-P" evidence="6">
    <location>
        <begin position="85"/>
        <end position="202"/>
    </location>
</feature>
<evidence type="ECO:0000313" key="7">
    <source>
        <dbReference type="EMBL" id="KAJ8565740.1"/>
    </source>
</evidence>
<evidence type="ECO:0000256" key="4">
    <source>
        <dbReference type="ARBA" id="ARBA00023136"/>
    </source>
</evidence>
<evidence type="ECO:0000256" key="3">
    <source>
        <dbReference type="ARBA" id="ARBA00022989"/>
    </source>
</evidence>
<dbReference type="Pfam" id="PF08510">
    <property type="entry name" value="PIG-P"/>
    <property type="match status" value="1"/>
</dbReference>
<evidence type="ECO:0000259" key="6">
    <source>
        <dbReference type="Pfam" id="PF08510"/>
    </source>
</evidence>
<dbReference type="PANTHER" id="PTHR47681">
    <property type="entry name" value="PHOSPHATIDYLINOSITOL N-ACETYLGLUCOSAMINYLTRANSFERASE SUBUNIT P-RELATED"/>
    <property type="match status" value="1"/>
</dbReference>
<dbReference type="GO" id="GO:0016020">
    <property type="term" value="C:membrane"/>
    <property type="evidence" value="ECO:0007669"/>
    <property type="project" value="UniProtKB-SubCell"/>
</dbReference>
<organism evidence="7 8">
    <name type="scientific">Anisodus acutangulus</name>
    <dbReference type="NCBI Taxonomy" id="402998"/>
    <lineage>
        <taxon>Eukaryota</taxon>
        <taxon>Viridiplantae</taxon>
        <taxon>Streptophyta</taxon>
        <taxon>Embryophyta</taxon>
        <taxon>Tracheophyta</taxon>
        <taxon>Spermatophyta</taxon>
        <taxon>Magnoliopsida</taxon>
        <taxon>eudicotyledons</taxon>
        <taxon>Gunneridae</taxon>
        <taxon>Pentapetalae</taxon>
        <taxon>asterids</taxon>
        <taxon>lamiids</taxon>
        <taxon>Solanales</taxon>
        <taxon>Solanaceae</taxon>
        <taxon>Solanoideae</taxon>
        <taxon>Hyoscyameae</taxon>
        <taxon>Anisodus</taxon>
    </lineage>
</organism>
<keyword evidence="4 5" id="KW-0472">Membrane</keyword>
<dbReference type="InterPro" id="IPR013717">
    <property type="entry name" value="PIG-P"/>
</dbReference>
<name>A0A9Q1MQF0_9SOLA</name>
<reference evidence="8" key="1">
    <citation type="journal article" date="2023" name="Proc. Natl. Acad. Sci. U.S.A.">
        <title>Genomic and structural basis for evolution of tropane alkaloid biosynthesis.</title>
        <authorList>
            <person name="Wanga Y.-J."/>
            <person name="Taina T."/>
            <person name="Yua J.-Y."/>
            <person name="Lia J."/>
            <person name="Xua B."/>
            <person name="Chenc J."/>
            <person name="D'Auriad J.C."/>
            <person name="Huanga J.-P."/>
            <person name="Huanga S.-X."/>
        </authorList>
    </citation>
    <scope>NUCLEOTIDE SEQUENCE [LARGE SCALE GENOMIC DNA]</scope>
    <source>
        <strain evidence="8">cv. KIB-2019</strain>
    </source>
</reference>
<gene>
    <name evidence="7" type="ORF">K7X08_008316</name>
</gene>
<dbReference type="EMBL" id="JAJAGQ010000004">
    <property type="protein sequence ID" value="KAJ8565740.1"/>
    <property type="molecule type" value="Genomic_DNA"/>
</dbReference>
<evidence type="ECO:0000256" key="2">
    <source>
        <dbReference type="ARBA" id="ARBA00022692"/>
    </source>
</evidence>
<dbReference type="PANTHER" id="PTHR47681:SF3">
    <property type="entry name" value="PHOSPHATIDYLINOSITOL N-ACETYLGLUCOSAMINYLTRANSFERASE SUBUNIT P-RELATED"/>
    <property type="match status" value="1"/>
</dbReference>
<proteinExistence type="predicted"/>
<evidence type="ECO:0000256" key="5">
    <source>
        <dbReference type="SAM" id="Phobius"/>
    </source>
</evidence>
<keyword evidence="2 5" id="KW-0812">Transmembrane</keyword>
<comment type="subcellular location">
    <subcellularLocation>
        <location evidence="1">Membrane</location>
        <topology evidence="1">Multi-pass membrane protein</topology>
    </subcellularLocation>
</comment>